<comment type="caution">
    <text evidence="1">The sequence shown here is derived from an EMBL/GenBank/DDBJ whole genome shotgun (WGS) entry which is preliminary data.</text>
</comment>
<evidence type="ECO:0000313" key="2">
    <source>
        <dbReference type="Proteomes" id="UP000537141"/>
    </source>
</evidence>
<protein>
    <submittedName>
        <fullName evidence="1">Type IV conjugative transfer system lipoprotein TraV</fullName>
    </submittedName>
</protein>
<dbReference type="NCBIfam" id="TIGR02747">
    <property type="entry name" value="TraV"/>
    <property type="match status" value="1"/>
</dbReference>
<evidence type="ECO:0000313" key="1">
    <source>
        <dbReference type="EMBL" id="MBB6543063.1"/>
    </source>
</evidence>
<keyword evidence="2" id="KW-1185">Reference proteome</keyword>
<dbReference type="EMBL" id="JACHHU010000010">
    <property type="protein sequence ID" value="MBB6543063.1"/>
    <property type="molecule type" value="Genomic_DNA"/>
</dbReference>
<dbReference type="Pfam" id="PF09676">
    <property type="entry name" value="TraV"/>
    <property type="match status" value="1"/>
</dbReference>
<gene>
    <name evidence="1" type="ORF">HNQ55_001570</name>
</gene>
<name>A0A7X0NGL0_9GAMM</name>
<accession>A0A7X0NGL0</accession>
<organism evidence="1 2">
    <name type="scientific">Thalassotalea piscium</name>
    <dbReference type="NCBI Taxonomy" id="1230533"/>
    <lineage>
        <taxon>Bacteria</taxon>
        <taxon>Pseudomonadati</taxon>
        <taxon>Pseudomonadota</taxon>
        <taxon>Gammaproteobacteria</taxon>
        <taxon>Alteromonadales</taxon>
        <taxon>Colwelliaceae</taxon>
        <taxon>Thalassotalea</taxon>
    </lineage>
</organism>
<reference evidence="1 2" key="1">
    <citation type="submission" date="2020-08" db="EMBL/GenBank/DDBJ databases">
        <title>Genomic Encyclopedia of Type Strains, Phase IV (KMG-IV): sequencing the most valuable type-strain genomes for metagenomic binning, comparative biology and taxonomic classification.</title>
        <authorList>
            <person name="Goeker M."/>
        </authorList>
    </citation>
    <scope>NUCLEOTIDE SEQUENCE [LARGE SCALE GENOMIC DNA]</scope>
    <source>
        <strain evidence="1 2">DSM 26287</strain>
    </source>
</reference>
<dbReference type="Proteomes" id="UP000537141">
    <property type="component" value="Unassembled WGS sequence"/>
</dbReference>
<dbReference type="AlphaFoldDB" id="A0A7X0NGL0"/>
<proteinExistence type="predicted"/>
<dbReference type="PROSITE" id="PS51257">
    <property type="entry name" value="PROKAR_LIPOPROTEIN"/>
    <property type="match status" value="1"/>
</dbReference>
<keyword evidence="1" id="KW-0449">Lipoprotein</keyword>
<dbReference type="RefSeq" id="WP_184423872.1">
    <property type="nucleotide sequence ID" value="NZ_BAABLB010000049.1"/>
</dbReference>
<sequence>MKKQLLIIGVVVAITGCTINSSDEFTCPSAEKGICMPAKDAYEHAELGKDASSSSLYHSKQDKREEAITGNIYSDVAPVVGVMTKPLSQPKPVLERAQVLRVWVNAWEDENNVLHMPQDAFVEITPRRWSLTKSKVNSFKSSSPFKKVNKTIVN</sequence>
<dbReference type="InterPro" id="IPR014118">
    <property type="entry name" value="T4SS_TraV"/>
</dbReference>